<reference evidence="1 2" key="1">
    <citation type="submission" date="2021-06" db="EMBL/GenBank/DDBJ databases">
        <title>Caerostris darwini draft genome.</title>
        <authorList>
            <person name="Kono N."/>
            <person name="Arakawa K."/>
        </authorList>
    </citation>
    <scope>NUCLEOTIDE SEQUENCE [LARGE SCALE GENOMIC DNA]</scope>
</reference>
<organism evidence="1 2">
    <name type="scientific">Caerostris darwini</name>
    <dbReference type="NCBI Taxonomy" id="1538125"/>
    <lineage>
        <taxon>Eukaryota</taxon>
        <taxon>Metazoa</taxon>
        <taxon>Ecdysozoa</taxon>
        <taxon>Arthropoda</taxon>
        <taxon>Chelicerata</taxon>
        <taxon>Arachnida</taxon>
        <taxon>Araneae</taxon>
        <taxon>Araneomorphae</taxon>
        <taxon>Entelegynae</taxon>
        <taxon>Araneoidea</taxon>
        <taxon>Araneidae</taxon>
        <taxon>Caerostris</taxon>
    </lineage>
</organism>
<gene>
    <name evidence="1" type="ORF">CDAR_16521</name>
</gene>
<comment type="caution">
    <text evidence="1">The sequence shown here is derived from an EMBL/GenBank/DDBJ whole genome shotgun (WGS) entry which is preliminary data.</text>
</comment>
<keyword evidence="2" id="KW-1185">Reference proteome</keyword>
<protein>
    <submittedName>
        <fullName evidence="1">Uncharacterized protein</fullName>
    </submittedName>
</protein>
<dbReference type="EMBL" id="BPLQ01002407">
    <property type="protein sequence ID" value="GIX92629.1"/>
    <property type="molecule type" value="Genomic_DNA"/>
</dbReference>
<evidence type="ECO:0000313" key="1">
    <source>
        <dbReference type="EMBL" id="GIX92629.1"/>
    </source>
</evidence>
<sequence length="184" mass="20684">MKYGAPERSFYKLSQSFMWEPVLDSLCAFGDRLLQNTVGIYHLGKESKDNMIGSLCIQERVEKIHFGIRMLLGSTLQSTVGSITLVHYMLLGSTLQNTVGSITLQATINSFFKPQSPSIQNLIPTLQCKSGMHNPTKSLLEKPFTPRTTCLLKMKDHHLRAPNPSTWPGKSLYCPGSKRRRNNI</sequence>
<evidence type="ECO:0000313" key="2">
    <source>
        <dbReference type="Proteomes" id="UP001054837"/>
    </source>
</evidence>
<dbReference type="Proteomes" id="UP001054837">
    <property type="component" value="Unassembled WGS sequence"/>
</dbReference>
<dbReference type="AlphaFoldDB" id="A0AAV4P7L0"/>
<accession>A0AAV4P7L0</accession>
<name>A0AAV4P7L0_9ARAC</name>
<proteinExistence type="predicted"/>